<organism evidence="1 2">
    <name type="scientific">Allocoleopsis franciscana PCC 7113</name>
    <dbReference type="NCBI Taxonomy" id="1173027"/>
    <lineage>
        <taxon>Bacteria</taxon>
        <taxon>Bacillati</taxon>
        <taxon>Cyanobacteriota</taxon>
        <taxon>Cyanophyceae</taxon>
        <taxon>Coleofasciculales</taxon>
        <taxon>Coleofasciculaceae</taxon>
        <taxon>Allocoleopsis</taxon>
        <taxon>Allocoleopsis franciscana</taxon>
    </lineage>
</organism>
<proteinExistence type="predicted"/>
<dbReference type="Gene3D" id="3.40.1350.10">
    <property type="match status" value="1"/>
</dbReference>
<reference evidence="1 2" key="1">
    <citation type="submission" date="2012-06" db="EMBL/GenBank/DDBJ databases">
        <title>Finished chromosome of genome of Microcoleus sp. PCC 7113.</title>
        <authorList>
            <consortium name="US DOE Joint Genome Institute"/>
            <person name="Gugger M."/>
            <person name="Coursin T."/>
            <person name="Rippka R."/>
            <person name="Tandeau De Marsac N."/>
            <person name="Huntemann M."/>
            <person name="Wei C.-L."/>
            <person name="Han J."/>
            <person name="Detter J.C."/>
            <person name="Han C."/>
            <person name="Tapia R."/>
            <person name="Chen A."/>
            <person name="Kyrpides N."/>
            <person name="Mavromatis K."/>
            <person name="Markowitz V."/>
            <person name="Szeto E."/>
            <person name="Ivanova N."/>
            <person name="Pagani I."/>
            <person name="Pati A."/>
            <person name="Goodwin L."/>
            <person name="Nordberg H.P."/>
            <person name="Cantor M.N."/>
            <person name="Hua S.X."/>
            <person name="Woyke T."/>
            <person name="Kerfeld C.A."/>
        </authorList>
    </citation>
    <scope>NUCLEOTIDE SEQUENCE [LARGE SCALE GENOMIC DNA]</scope>
    <source>
        <strain evidence="1 2">PCC 7113</strain>
    </source>
</reference>
<dbReference type="InterPro" id="IPR011335">
    <property type="entry name" value="Restrct_endonuc-II-like"/>
</dbReference>
<dbReference type="AlphaFoldDB" id="K9WF65"/>
<dbReference type="InterPro" id="IPR011856">
    <property type="entry name" value="tRNA_endonuc-like_dom_sf"/>
</dbReference>
<dbReference type="GO" id="GO:0003676">
    <property type="term" value="F:nucleic acid binding"/>
    <property type="evidence" value="ECO:0007669"/>
    <property type="project" value="InterPro"/>
</dbReference>
<evidence type="ECO:0000313" key="1">
    <source>
        <dbReference type="EMBL" id="AFZ18414.1"/>
    </source>
</evidence>
<keyword evidence="2" id="KW-1185">Reference proteome</keyword>
<dbReference type="HOGENOM" id="CLU_1254750_0_0_3"/>
<gene>
    <name evidence="1" type="ORF">Mic7113_2622</name>
</gene>
<dbReference type="RefSeq" id="WP_015182563.1">
    <property type="nucleotide sequence ID" value="NC_019738.1"/>
</dbReference>
<dbReference type="Proteomes" id="UP000010471">
    <property type="component" value="Chromosome"/>
</dbReference>
<sequence>MGEWKSADELRKVSFSIQELPEEINQLLKQNELLDDSGCLSIQKLEQSRIIPEPSKDKKKKYPKEISKWLEGVWLEDYVLQKLKDIQQQEQKKIDEKVKKEEQRLIDELGMSFNFPEKEDIGHFEFDVAFLRGYQLFALSCTTDTEPGLCKLKLFEAYRRARQMGGDEARVALICCYDKPEKIKKGFMSQIPDDKVNVFGSGDLANLSEKLKIWIWEVDK</sequence>
<dbReference type="SUPFAM" id="SSF52980">
    <property type="entry name" value="Restriction endonuclease-like"/>
    <property type="match status" value="1"/>
</dbReference>
<name>K9WF65_9CYAN</name>
<protein>
    <submittedName>
        <fullName evidence="1">Uncharacterized protein</fullName>
    </submittedName>
</protein>
<evidence type="ECO:0000313" key="2">
    <source>
        <dbReference type="Proteomes" id="UP000010471"/>
    </source>
</evidence>
<dbReference type="EMBL" id="CP003630">
    <property type="protein sequence ID" value="AFZ18414.1"/>
    <property type="molecule type" value="Genomic_DNA"/>
</dbReference>
<dbReference type="eggNOG" id="ENOG502Z86H">
    <property type="taxonomic scope" value="Bacteria"/>
</dbReference>
<accession>K9WF65</accession>
<dbReference type="OrthoDB" id="9797116at2"/>
<dbReference type="KEGG" id="mic:Mic7113_2622"/>